<evidence type="ECO:0000313" key="3">
    <source>
        <dbReference type="Proteomes" id="UP000016930"/>
    </source>
</evidence>
<dbReference type="HOGENOM" id="CLU_1372037_0_0_1"/>
<evidence type="ECO:0000313" key="2">
    <source>
        <dbReference type="EMBL" id="EMD36376.1"/>
    </source>
</evidence>
<protein>
    <submittedName>
        <fullName evidence="2">Uncharacterized protein</fullName>
    </submittedName>
</protein>
<feature type="region of interest" description="Disordered" evidence="1">
    <location>
        <begin position="59"/>
        <end position="82"/>
    </location>
</feature>
<keyword evidence="3" id="KW-1185">Reference proteome</keyword>
<dbReference type="Proteomes" id="UP000016930">
    <property type="component" value="Unassembled WGS sequence"/>
</dbReference>
<dbReference type="AlphaFoldDB" id="M2RC59"/>
<evidence type="ECO:0000256" key="1">
    <source>
        <dbReference type="SAM" id="MobiDB-lite"/>
    </source>
</evidence>
<accession>M2RC59</accession>
<proteinExistence type="predicted"/>
<sequence>MHDETQPGVLVQPRQLLVRDEEDPLAARVSCAASCGRTTYSLSQLSEKPLLRCADITQTSVGRRRRHQGSSRRPLAPPSLASAQLPCSLDSIPAAPPCGFVDTPVWPSLVLPGPSPSLLPPVHLFRTISGSPMLSAPSPTLFSPPSTLNAPAHTADTLRRPRTPSSRSPSATNDYDTAPTCSTTHQRRVQPLILSIISG</sequence>
<organism evidence="2 3">
    <name type="scientific">Ceriporiopsis subvermispora (strain B)</name>
    <name type="common">White-rot fungus</name>
    <name type="synonym">Gelatoporia subvermispora</name>
    <dbReference type="NCBI Taxonomy" id="914234"/>
    <lineage>
        <taxon>Eukaryota</taxon>
        <taxon>Fungi</taxon>
        <taxon>Dikarya</taxon>
        <taxon>Basidiomycota</taxon>
        <taxon>Agaricomycotina</taxon>
        <taxon>Agaricomycetes</taxon>
        <taxon>Polyporales</taxon>
        <taxon>Gelatoporiaceae</taxon>
        <taxon>Gelatoporia</taxon>
    </lineage>
</organism>
<reference evidence="2 3" key="1">
    <citation type="journal article" date="2012" name="Proc. Natl. Acad. Sci. U.S.A.">
        <title>Comparative genomics of Ceriporiopsis subvermispora and Phanerochaete chrysosporium provide insight into selective ligninolysis.</title>
        <authorList>
            <person name="Fernandez-Fueyo E."/>
            <person name="Ruiz-Duenas F.J."/>
            <person name="Ferreira P."/>
            <person name="Floudas D."/>
            <person name="Hibbett D.S."/>
            <person name="Canessa P."/>
            <person name="Larrondo L.F."/>
            <person name="James T.Y."/>
            <person name="Seelenfreund D."/>
            <person name="Lobos S."/>
            <person name="Polanco R."/>
            <person name="Tello M."/>
            <person name="Honda Y."/>
            <person name="Watanabe T."/>
            <person name="Watanabe T."/>
            <person name="Ryu J.S."/>
            <person name="Kubicek C.P."/>
            <person name="Schmoll M."/>
            <person name="Gaskell J."/>
            <person name="Hammel K.E."/>
            <person name="St John F.J."/>
            <person name="Vanden Wymelenberg A."/>
            <person name="Sabat G."/>
            <person name="Splinter BonDurant S."/>
            <person name="Syed K."/>
            <person name="Yadav J.S."/>
            <person name="Doddapaneni H."/>
            <person name="Subramanian V."/>
            <person name="Lavin J.L."/>
            <person name="Oguiza J.A."/>
            <person name="Perez G."/>
            <person name="Pisabarro A.G."/>
            <person name="Ramirez L."/>
            <person name="Santoyo F."/>
            <person name="Master E."/>
            <person name="Coutinho P.M."/>
            <person name="Henrissat B."/>
            <person name="Lombard V."/>
            <person name="Magnuson J.K."/>
            <person name="Kuees U."/>
            <person name="Hori C."/>
            <person name="Igarashi K."/>
            <person name="Samejima M."/>
            <person name="Held B.W."/>
            <person name="Barry K.W."/>
            <person name="LaButti K.M."/>
            <person name="Lapidus A."/>
            <person name="Lindquist E.A."/>
            <person name="Lucas S.M."/>
            <person name="Riley R."/>
            <person name="Salamov A.A."/>
            <person name="Hoffmeister D."/>
            <person name="Schwenk D."/>
            <person name="Hadar Y."/>
            <person name="Yarden O."/>
            <person name="de Vries R.P."/>
            <person name="Wiebenga A."/>
            <person name="Stenlid J."/>
            <person name="Eastwood D."/>
            <person name="Grigoriev I.V."/>
            <person name="Berka R.M."/>
            <person name="Blanchette R.A."/>
            <person name="Kersten P."/>
            <person name="Martinez A.T."/>
            <person name="Vicuna R."/>
            <person name="Cullen D."/>
        </authorList>
    </citation>
    <scope>NUCLEOTIDE SEQUENCE [LARGE SCALE GENOMIC DNA]</scope>
    <source>
        <strain evidence="2 3">B</strain>
    </source>
</reference>
<gene>
    <name evidence="2" type="ORF">CERSUDRAFT_95690</name>
</gene>
<feature type="region of interest" description="Disordered" evidence="1">
    <location>
        <begin position="139"/>
        <end position="184"/>
    </location>
</feature>
<name>M2RC59_CERS8</name>
<feature type="compositionally biased region" description="Polar residues" evidence="1">
    <location>
        <begin position="171"/>
        <end position="184"/>
    </location>
</feature>
<feature type="compositionally biased region" description="Low complexity" evidence="1">
    <location>
        <begin position="139"/>
        <end position="148"/>
    </location>
</feature>
<dbReference type="EMBL" id="KB445798">
    <property type="protein sequence ID" value="EMD36376.1"/>
    <property type="molecule type" value="Genomic_DNA"/>
</dbReference>